<evidence type="ECO:0000256" key="4">
    <source>
        <dbReference type="ARBA" id="ARBA00023163"/>
    </source>
</evidence>
<organism evidence="6 7">
    <name type="scientific">Morganella psychrotolerans</name>
    <dbReference type="NCBI Taxonomy" id="368603"/>
    <lineage>
        <taxon>Bacteria</taxon>
        <taxon>Pseudomonadati</taxon>
        <taxon>Pseudomonadota</taxon>
        <taxon>Gammaproteobacteria</taxon>
        <taxon>Enterobacterales</taxon>
        <taxon>Morganellaceae</taxon>
        <taxon>Morganella</taxon>
    </lineage>
</organism>
<dbReference type="PANTHER" id="PTHR30126:SF40">
    <property type="entry name" value="HTH-TYPE TRANSCRIPTIONAL REGULATOR GLTR"/>
    <property type="match status" value="1"/>
</dbReference>
<evidence type="ECO:0000259" key="5">
    <source>
        <dbReference type="PROSITE" id="PS50931"/>
    </source>
</evidence>
<dbReference type="InterPro" id="IPR000847">
    <property type="entry name" value="LysR_HTH_N"/>
</dbReference>
<evidence type="ECO:0000256" key="2">
    <source>
        <dbReference type="ARBA" id="ARBA00023015"/>
    </source>
</evidence>
<dbReference type="PROSITE" id="PS50931">
    <property type="entry name" value="HTH_LYSR"/>
    <property type="match status" value="1"/>
</dbReference>
<protein>
    <submittedName>
        <fullName evidence="6">LysR family transcriptional regulator</fullName>
    </submittedName>
</protein>
<dbReference type="SUPFAM" id="SSF46785">
    <property type="entry name" value="Winged helix' DNA-binding domain"/>
    <property type="match status" value="1"/>
</dbReference>
<reference evidence="6 7" key="1">
    <citation type="submission" date="2019-09" db="EMBL/GenBank/DDBJ databases">
        <title>Draft genome sequence of various Type strains from the CCUG.</title>
        <authorList>
            <person name="Pineiro-Iglesias B."/>
            <person name="Tunovic T."/>
            <person name="Unosson C."/>
            <person name="Inganas E."/>
            <person name="Ohlen M."/>
            <person name="Cardew S."/>
            <person name="Jensie-Markopoulos S."/>
            <person name="Salva-Serra F."/>
            <person name="Jaen-Luchoro D."/>
            <person name="Karlsson R."/>
            <person name="Svensson-Stadler L."/>
            <person name="Chun J."/>
            <person name="Moore E."/>
        </authorList>
    </citation>
    <scope>NUCLEOTIDE SEQUENCE [LARGE SCALE GENOMIC DNA]</scope>
    <source>
        <strain evidence="6 7">CCUG 53682T</strain>
    </source>
</reference>
<evidence type="ECO:0000256" key="1">
    <source>
        <dbReference type="ARBA" id="ARBA00009437"/>
    </source>
</evidence>
<keyword evidence="3" id="KW-0238">DNA-binding</keyword>
<dbReference type="InterPro" id="IPR005119">
    <property type="entry name" value="LysR_subst-bd"/>
</dbReference>
<dbReference type="GO" id="GO:0000976">
    <property type="term" value="F:transcription cis-regulatory region binding"/>
    <property type="evidence" value="ECO:0007669"/>
    <property type="project" value="TreeGrafter"/>
</dbReference>
<dbReference type="Pfam" id="PF00126">
    <property type="entry name" value="HTH_1"/>
    <property type="match status" value="1"/>
</dbReference>
<sequence length="304" mass="34601">MNINHNVFKISNLIAFHSIVDHGSFSLAAKLTQRSQGQLSQIVSTIEEACGTGLFIRTSSGVQLNEQGHIFAQESRKYLESYNIFLKNISNLSEPDDKSIVIYAPPGFIHYLSSHIIQPLSVKFPYISVTMKKCHSGDINNYDHLLREADIILSFVPSLHPMTVNTELELEMGFYTGIHYAENTDLSHPLHLLKEKCIVVDSYGSEHNVWRYCDNEKINKLDIQPKFQCHDIISAIIMATNNIGIVYVPKIVADEYVNTGKLRPLLSSFNLKVPYYIIYKKEKNINKNITPVRSFIIKHVNSMN</sequence>
<evidence type="ECO:0000256" key="3">
    <source>
        <dbReference type="ARBA" id="ARBA00023125"/>
    </source>
</evidence>
<comment type="caution">
    <text evidence="6">The sequence shown here is derived from an EMBL/GenBank/DDBJ whole genome shotgun (WGS) entry which is preliminary data.</text>
</comment>
<proteinExistence type="inferred from homology"/>
<feature type="domain" description="HTH lysR-type" evidence="5">
    <location>
        <begin position="1"/>
        <end position="65"/>
    </location>
</feature>
<dbReference type="Gene3D" id="1.10.10.10">
    <property type="entry name" value="Winged helix-like DNA-binding domain superfamily/Winged helix DNA-binding domain"/>
    <property type="match status" value="1"/>
</dbReference>
<gene>
    <name evidence="6" type="ORF">F4V73_01700</name>
</gene>
<accession>A0A5M9R8L1</accession>
<dbReference type="RefSeq" id="WP_150384590.1">
    <property type="nucleotide sequence ID" value="NZ_BAAAFS010000001.1"/>
</dbReference>
<comment type="similarity">
    <text evidence="1">Belongs to the LysR transcriptional regulatory family.</text>
</comment>
<dbReference type="PANTHER" id="PTHR30126">
    <property type="entry name" value="HTH-TYPE TRANSCRIPTIONAL REGULATOR"/>
    <property type="match status" value="1"/>
</dbReference>
<dbReference type="AlphaFoldDB" id="A0A5M9R8L1"/>
<dbReference type="SUPFAM" id="SSF53850">
    <property type="entry name" value="Periplasmic binding protein-like II"/>
    <property type="match status" value="1"/>
</dbReference>
<evidence type="ECO:0000313" key="7">
    <source>
        <dbReference type="Proteomes" id="UP000322181"/>
    </source>
</evidence>
<dbReference type="InterPro" id="IPR036390">
    <property type="entry name" value="WH_DNA-bd_sf"/>
</dbReference>
<dbReference type="GO" id="GO:0003700">
    <property type="term" value="F:DNA-binding transcription factor activity"/>
    <property type="evidence" value="ECO:0007669"/>
    <property type="project" value="InterPro"/>
</dbReference>
<keyword evidence="4" id="KW-0804">Transcription</keyword>
<dbReference type="Proteomes" id="UP000322181">
    <property type="component" value="Unassembled WGS sequence"/>
</dbReference>
<dbReference type="Gene3D" id="3.40.190.290">
    <property type="match status" value="1"/>
</dbReference>
<dbReference type="InterPro" id="IPR036388">
    <property type="entry name" value="WH-like_DNA-bd_sf"/>
</dbReference>
<evidence type="ECO:0000313" key="6">
    <source>
        <dbReference type="EMBL" id="KAA8716629.1"/>
    </source>
</evidence>
<name>A0A5M9R8L1_9GAMM</name>
<keyword evidence="2" id="KW-0805">Transcription regulation</keyword>
<dbReference type="Pfam" id="PF03466">
    <property type="entry name" value="LysR_substrate"/>
    <property type="match status" value="1"/>
</dbReference>
<dbReference type="EMBL" id="VXKB01000001">
    <property type="protein sequence ID" value="KAA8716629.1"/>
    <property type="molecule type" value="Genomic_DNA"/>
</dbReference>